<gene>
    <name evidence="2" type="ORF">APO_0326</name>
</gene>
<organism evidence="2 3">
    <name type="scientific">Acetobacter pomorum DM001</name>
    <dbReference type="NCBI Taxonomy" id="945681"/>
    <lineage>
        <taxon>Bacteria</taxon>
        <taxon>Pseudomonadati</taxon>
        <taxon>Pseudomonadota</taxon>
        <taxon>Alphaproteobacteria</taxon>
        <taxon>Acetobacterales</taxon>
        <taxon>Acetobacteraceae</taxon>
        <taxon>Acetobacter</taxon>
    </lineage>
</organism>
<dbReference type="AlphaFoldDB" id="F1YR05"/>
<feature type="region of interest" description="Disordered" evidence="1">
    <location>
        <begin position="39"/>
        <end position="62"/>
    </location>
</feature>
<name>F1YR05_9PROT</name>
<sequence length="143" mass="15667">MKRMYSMTEARDGLVVYVVADGGKVRFLHDAEGEMRDVQDFDTRGHEGTPGKMPSGSTPADDAKDAFARVVADRMNSMIAHGGKVDGFVVAAPAPIIHEIKTHLSKPATAKIIKTFTKDLTNVPAHELRKHFDIPETGWVLPQ</sequence>
<accession>F1YR05</accession>
<dbReference type="EMBL" id="AEUP01000005">
    <property type="protein sequence ID" value="EGE48736.1"/>
    <property type="molecule type" value="Genomic_DNA"/>
</dbReference>
<proteinExistence type="predicted"/>
<evidence type="ECO:0000256" key="1">
    <source>
        <dbReference type="SAM" id="MobiDB-lite"/>
    </source>
</evidence>
<evidence type="ECO:0000313" key="2">
    <source>
        <dbReference type="EMBL" id="EGE48736.1"/>
    </source>
</evidence>
<protein>
    <submittedName>
        <fullName evidence="2">AtsE Protein</fullName>
    </submittedName>
</protein>
<comment type="caution">
    <text evidence="2">The sequence shown here is derived from an EMBL/GenBank/DDBJ whole genome shotgun (WGS) entry which is preliminary data.</text>
</comment>
<reference evidence="2 3" key="1">
    <citation type="journal article" date="2011" name="Science">
        <title>Drosophila microbiome modulates host developmental and metabolic homeostasis via insulin signaling.</title>
        <authorList>
            <person name="Shin S.C."/>
            <person name="Kim S.H."/>
            <person name="You H."/>
            <person name="Kim B."/>
            <person name="Kim A.C."/>
            <person name="Lee K.A."/>
            <person name="Yoon J.H."/>
            <person name="Ryu J.H."/>
            <person name="Lee W.J."/>
        </authorList>
    </citation>
    <scope>NUCLEOTIDE SEQUENCE [LARGE SCALE GENOMIC DNA]</scope>
    <source>
        <strain evidence="2 3">DM001</strain>
    </source>
</reference>
<dbReference type="InterPro" id="IPR019291">
    <property type="entry name" value="Host_attachment_protein"/>
</dbReference>
<dbReference type="InterPro" id="IPR042226">
    <property type="entry name" value="eFR1_2_sf"/>
</dbReference>
<evidence type="ECO:0000313" key="3">
    <source>
        <dbReference type="Proteomes" id="UP000018454"/>
    </source>
</evidence>
<dbReference type="Proteomes" id="UP000018454">
    <property type="component" value="Unassembled WGS sequence"/>
</dbReference>
<feature type="compositionally biased region" description="Basic and acidic residues" evidence="1">
    <location>
        <begin position="39"/>
        <end position="49"/>
    </location>
</feature>
<dbReference type="Gene3D" id="3.30.420.60">
    <property type="entry name" value="eRF1 domain 2"/>
    <property type="match status" value="1"/>
</dbReference>
<dbReference type="Pfam" id="PF10116">
    <property type="entry name" value="Host_attach"/>
    <property type="match status" value="1"/>
</dbReference>